<keyword evidence="1" id="KW-0805">Transcription regulation</keyword>
<dbReference type="Proteomes" id="UP000029713">
    <property type="component" value="Unassembled WGS sequence"/>
</dbReference>
<dbReference type="PRINTS" id="PR00033">
    <property type="entry name" value="HTHASNC"/>
</dbReference>
<dbReference type="OrthoDB" id="3453230at2"/>
<dbReference type="InterPro" id="IPR019888">
    <property type="entry name" value="Tscrpt_reg_AsnC-like"/>
</dbReference>
<sequence length="335" mass="36046">MATVLDAVDRQIVHAMQVDGRAPFSRIGAVLGVSEQTVARRWRRLRADGVVRVLGLTTPEASEPSWHIRMRVQPAAAGAVADALARRPDVSWVSLTAGGAEITCSTRPRTTRQRDALLLDRLPRTVQVIDLAAFSVLHSYVGGAYEWTDFDDPLSEEQIAALGSDSARATPTPVALDPEDELLLAALATDGRLSYAELAGVTGWSESRVARRVEALRSAGALYFDLEIATELLGHPVSALLWLGVAPKDLAHVGESLARAPETGFTAVVTGPANLMVAVTCRDTAHLYRFLTDRVGALPVRTLETSTVLRRVKQAGSLMDGPRLTDPEPPPVRGR</sequence>
<feature type="domain" description="HTH asnC-type" evidence="4">
    <location>
        <begin position="176"/>
        <end position="236"/>
    </location>
</feature>
<evidence type="ECO:0000256" key="2">
    <source>
        <dbReference type="ARBA" id="ARBA00023125"/>
    </source>
</evidence>
<dbReference type="SMART" id="SM00344">
    <property type="entry name" value="HTH_ASNC"/>
    <property type="match status" value="2"/>
</dbReference>
<feature type="domain" description="HTH asnC-type" evidence="4">
    <location>
        <begin position="5"/>
        <end position="52"/>
    </location>
</feature>
<keyword evidence="2" id="KW-0238">DNA-binding</keyword>
<reference evidence="5 6" key="1">
    <citation type="submission" date="2014-07" db="EMBL/GenBank/DDBJ databases">
        <title>Biosystematic studies on Modestobacter strains isolated from extreme hyper-arid desert soil and from historic building.</title>
        <authorList>
            <person name="Bukarasam K."/>
            <person name="Bull A."/>
            <person name="Girard G."/>
            <person name="van Wezel G."/>
            <person name="Goodfellow M."/>
        </authorList>
    </citation>
    <scope>NUCLEOTIDE SEQUENCE [LARGE SCALE GENOMIC DNA]</scope>
    <source>
        <strain evidence="5 6">KNN45-2b</strain>
    </source>
</reference>
<dbReference type="Pfam" id="PF01037">
    <property type="entry name" value="AsnC_trans_reg"/>
    <property type="match status" value="1"/>
</dbReference>
<organism evidence="5 6">
    <name type="scientific">Modestobacter caceresii</name>
    <dbReference type="NCBI Taxonomy" id="1522368"/>
    <lineage>
        <taxon>Bacteria</taxon>
        <taxon>Bacillati</taxon>
        <taxon>Actinomycetota</taxon>
        <taxon>Actinomycetes</taxon>
        <taxon>Geodermatophilales</taxon>
        <taxon>Geodermatophilaceae</taxon>
        <taxon>Modestobacter</taxon>
    </lineage>
</organism>
<evidence type="ECO:0000256" key="3">
    <source>
        <dbReference type="ARBA" id="ARBA00023163"/>
    </source>
</evidence>
<dbReference type="EMBL" id="JPMX01000024">
    <property type="protein sequence ID" value="KGH47252.1"/>
    <property type="molecule type" value="Genomic_DNA"/>
</dbReference>
<dbReference type="GO" id="GO:0043565">
    <property type="term" value="F:sequence-specific DNA binding"/>
    <property type="evidence" value="ECO:0007669"/>
    <property type="project" value="InterPro"/>
</dbReference>
<dbReference type="SUPFAM" id="SSF46785">
    <property type="entry name" value="Winged helix' DNA-binding domain"/>
    <property type="match status" value="2"/>
</dbReference>
<dbReference type="PANTHER" id="PTHR30154">
    <property type="entry name" value="LEUCINE-RESPONSIVE REGULATORY PROTEIN"/>
    <property type="match status" value="1"/>
</dbReference>
<dbReference type="STRING" id="1522368.IN07_07575"/>
<accession>A0A098Y9Y9</accession>
<keyword evidence="6" id="KW-1185">Reference proteome</keyword>
<dbReference type="Gene3D" id="3.30.70.920">
    <property type="match status" value="1"/>
</dbReference>
<dbReference type="InterPro" id="IPR036390">
    <property type="entry name" value="WH_DNA-bd_sf"/>
</dbReference>
<dbReference type="InterPro" id="IPR036388">
    <property type="entry name" value="WH-like_DNA-bd_sf"/>
</dbReference>
<keyword evidence="3" id="KW-0804">Transcription</keyword>
<dbReference type="AlphaFoldDB" id="A0A098Y9Y9"/>
<dbReference type="Pfam" id="PF13404">
    <property type="entry name" value="HTH_AsnC-type"/>
    <property type="match status" value="2"/>
</dbReference>
<dbReference type="SUPFAM" id="SSF54909">
    <property type="entry name" value="Dimeric alpha+beta barrel"/>
    <property type="match status" value="1"/>
</dbReference>
<dbReference type="GO" id="GO:0005829">
    <property type="term" value="C:cytosol"/>
    <property type="evidence" value="ECO:0007669"/>
    <property type="project" value="TreeGrafter"/>
</dbReference>
<proteinExistence type="predicted"/>
<dbReference type="Gene3D" id="1.10.10.10">
    <property type="entry name" value="Winged helix-like DNA-binding domain superfamily/Winged helix DNA-binding domain"/>
    <property type="match status" value="2"/>
</dbReference>
<dbReference type="PANTHER" id="PTHR30154:SF34">
    <property type="entry name" value="TRANSCRIPTIONAL REGULATOR AZLB"/>
    <property type="match status" value="1"/>
</dbReference>
<protein>
    <recommendedName>
        <fullName evidence="4">HTH asnC-type domain-containing protein</fullName>
    </recommendedName>
</protein>
<gene>
    <name evidence="5" type="ORF">IN07_07575</name>
</gene>
<dbReference type="InterPro" id="IPR011008">
    <property type="entry name" value="Dimeric_a/b-barrel"/>
</dbReference>
<evidence type="ECO:0000259" key="4">
    <source>
        <dbReference type="PROSITE" id="PS50956"/>
    </source>
</evidence>
<comment type="caution">
    <text evidence="5">The sequence shown here is derived from an EMBL/GenBank/DDBJ whole genome shotgun (WGS) entry which is preliminary data.</text>
</comment>
<dbReference type="InterPro" id="IPR019887">
    <property type="entry name" value="Tscrpt_reg_AsnC/Lrp_C"/>
</dbReference>
<dbReference type="RefSeq" id="WP_036334779.1">
    <property type="nucleotide sequence ID" value="NZ_JPMX01000024.1"/>
</dbReference>
<evidence type="ECO:0000313" key="6">
    <source>
        <dbReference type="Proteomes" id="UP000029713"/>
    </source>
</evidence>
<dbReference type="PROSITE" id="PS50956">
    <property type="entry name" value="HTH_ASNC_2"/>
    <property type="match status" value="2"/>
</dbReference>
<name>A0A098Y9Y9_9ACTN</name>
<dbReference type="GO" id="GO:0043200">
    <property type="term" value="P:response to amino acid"/>
    <property type="evidence" value="ECO:0007669"/>
    <property type="project" value="TreeGrafter"/>
</dbReference>
<evidence type="ECO:0000313" key="5">
    <source>
        <dbReference type="EMBL" id="KGH47252.1"/>
    </source>
</evidence>
<evidence type="ECO:0000256" key="1">
    <source>
        <dbReference type="ARBA" id="ARBA00023015"/>
    </source>
</evidence>
<dbReference type="InterPro" id="IPR000485">
    <property type="entry name" value="AsnC-type_HTH_dom"/>
</dbReference>